<evidence type="ECO:0000313" key="1">
    <source>
        <dbReference type="EMBL" id="CBI32279.3"/>
    </source>
</evidence>
<dbReference type="InParanoid" id="D7TP56"/>
<accession>D7TP56</accession>
<reference evidence="2" key="1">
    <citation type="journal article" date="2007" name="Nature">
        <title>The grapevine genome sequence suggests ancestral hexaploidization in major angiosperm phyla.</title>
        <authorList>
            <consortium name="The French-Italian Public Consortium for Grapevine Genome Characterization."/>
            <person name="Jaillon O."/>
            <person name="Aury J.-M."/>
            <person name="Noel B."/>
            <person name="Policriti A."/>
            <person name="Clepet C."/>
            <person name="Casagrande A."/>
            <person name="Choisne N."/>
            <person name="Aubourg S."/>
            <person name="Vitulo N."/>
            <person name="Jubin C."/>
            <person name="Vezzi A."/>
            <person name="Legeai F."/>
            <person name="Hugueney P."/>
            <person name="Dasilva C."/>
            <person name="Horner D."/>
            <person name="Mica E."/>
            <person name="Jublot D."/>
            <person name="Poulain J."/>
            <person name="Bruyere C."/>
            <person name="Billault A."/>
            <person name="Segurens B."/>
            <person name="Gouyvenoux M."/>
            <person name="Ugarte E."/>
            <person name="Cattonaro F."/>
            <person name="Anthouard V."/>
            <person name="Vico V."/>
            <person name="Del Fabbro C."/>
            <person name="Alaux M."/>
            <person name="Di Gaspero G."/>
            <person name="Dumas V."/>
            <person name="Felice N."/>
            <person name="Paillard S."/>
            <person name="Juman I."/>
            <person name="Moroldo M."/>
            <person name="Scalabrin S."/>
            <person name="Canaguier A."/>
            <person name="Le Clainche I."/>
            <person name="Malacrida G."/>
            <person name="Durand E."/>
            <person name="Pesole G."/>
            <person name="Laucou V."/>
            <person name="Chatelet P."/>
            <person name="Merdinoglu D."/>
            <person name="Delledonne M."/>
            <person name="Pezzotti M."/>
            <person name="Lecharny A."/>
            <person name="Scarpelli C."/>
            <person name="Artiguenave F."/>
            <person name="Pe M.E."/>
            <person name="Valle G."/>
            <person name="Morgante M."/>
            <person name="Caboche M."/>
            <person name="Adam-Blondon A.-F."/>
            <person name="Weissenbach J."/>
            <person name="Quetier F."/>
            <person name="Wincker P."/>
        </authorList>
    </citation>
    <scope>NUCLEOTIDE SEQUENCE [LARGE SCALE GENOMIC DNA]</scope>
    <source>
        <strain evidence="2">cv. Pinot noir / PN40024</strain>
    </source>
</reference>
<gene>
    <name evidence="1" type="ordered locus">VIT_07s0104g01110</name>
</gene>
<name>D7TP56_VITVI</name>
<dbReference type="AlphaFoldDB" id="D7TP56"/>
<dbReference type="Proteomes" id="UP000009183">
    <property type="component" value="Chromosome 7"/>
</dbReference>
<evidence type="ECO:0000313" key="2">
    <source>
        <dbReference type="Proteomes" id="UP000009183"/>
    </source>
</evidence>
<keyword evidence="2" id="KW-1185">Reference proteome</keyword>
<organism evidence="1 2">
    <name type="scientific">Vitis vinifera</name>
    <name type="common">Grape</name>
    <dbReference type="NCBI Taxonomy" id="29760"/>
    <lineage>
        <taxon>Eukaryota</taxon>
        <taxon>Viridiplantae</taxon>
        <taxon>Streptophyta</taxon>
        <taxon>Embryophyta</taxon>
        <taxon>Tracheophyta</taxon>
        <taxon>Spermatophyta</taxon>
        <taxon>Magnoliopsida</taxon>
        <taxon>eudicotyledons</taxon>
        <taxon>Gunneridae</taxon>
        <taxon>Pentapetalae</taxon>
        <taxon>rosids</taxon>
        <taxon>Vitales</taxon>
        <taxon>Vitaceae</taxon>
        <taxon>Viteae</taxon>
        <taxon>Vitis</taxon>
    </lineage>
</organism>
<proteinExistence type="predicted"/>
<sequence>MLRLIHPKTFTASKVISRLHYSRIHYMEEMYSTREKGRTKARTNYTAPNPTTHMGKFTFQGEKKLLFHFLVLLFASMSIRIQKEKGDCLYIRLLFFPRTFHGPYLITKRFTRKREKKKFKILGLISQLFSRIIFYFLEQKKTRKHIR</sequence>
<dbReference type="EMBL" id="FN596005">
    <property type="protein sequence ID" value="CBI32279.3"/>
    <property type="molecule type" value="Genomic_DNA"/>
</dbReference>
<dbReference type="PaxDb" id="29760-VIT_07s0104g01110.t01"/>
<dbReference type="HOGENOM" id="CLU_1771440_0_0_1"/>
<protein>
    <submittedName>
        <fullName evidence="1">Uncharacterized protein</fullName>
    </submittedName>
</protein>